<evidence type="ECO:0000313" key="7">
    <source>
        <dbReference type="EMBL" id="SFC70025.1"/>
    </source>
</evidence>
<dbReference type="InterPro" id="IPR032783">
    <property type="entry name" value="AraC_lig"/>
</dbReference>
<keyword evidence="3" id="KW-0804">Transcription</keyword>
<feature type="domain" description="HTH araC/xylS-type" evidence="5">
    <location>
        <begin position="195"/>
        <end position="293"/>
    </location>
</feature>
<dbReference type="InterPro" id="IPR050204">
    <property type="entry name" value="AraC_XylS_family_regulators"/>
</dbReference>
<dbReference type="Gene3D" id="1.10.10.60">
    <property type="entry name" value="Homeodomain-like"/>
    <property type="match status" value="1"/>
</dbReference>
<evidence type="ECO:0000259" key="5">
    <source>
        <dbReference type="PROSITE" id="PS01124"/>
    </source>
</evidence>
<evidence type="ECO:0000256" key="3">
    <source>
        <dbReference type="ARBA" id="ARBA00023163"/>
    </source>
</evidence>
<feature type="compositionally biased region" description="Pro residues" evidence="4">
    <location>
        <begin position="306"/>
        <end position="316"/>
    </location>
</feature>
<dbReference type="SUPFAM" id="SSF46689">
    <property type="entry name" value="Homeodomain-like"/>
    <property type="match status" value="2"/>
</dbReference>
<dbReference type="Proteomes" id="UP000199690">
    <property type="component" value="Unassembled WGS sequence"/>
</dbReference>
<dbReference type="PANTHER" id="PTHR46796:SF13">
    <property type="entry name" value="HTH-TYPE TRANSCRIPTIONAL ACTIVATOR RHAS"/>
    <property type="match status" value="1"/>
</dbReference>
<dbReference type="PANTHER" id="PTHR46796">
    <property type="entry name" value="HTH-TYPE TRANSCRIPTIONAL ACTIVATOR RHAS-RELATED"/>
    <property type="match status" value="1"/>
</dbReference>
<dbReference type="EMBL" id="FOME01000001">
    <property type="protein sequence ID" value="SFC70025.1"/>
    <property type="molecule type" value="Genomic_DNA"/>
</dbReference>
<reference evidence="8 9" key="2">
    <citation type="submission" date="2016-10" db="EMBL/GenBank/DDBJ databases">
        <authorList>
            <person name="Varghese N."/>
            <person name="Submissions S."/>
        </authorList>
    </citation>
    <scope>NUCLEOTIDE SEQUENCE [LARGE SCALE GENOMIC DNA]</scope>
    <source>
        <strain evidence="9">ATCC 20501</strain>
        <strain evidence="7 8">CGMCC 4.3529</strain>
    </source>
</reference>
<evidence type="ECO:0000256" key="2">
    <source>
        <dbReference type="ARBA" id="ARBA00023125"/>
    </source>
</evidence>
<evidence type="ECO:0000313" key="6">
    <source>
        <dbReference type="EMBL" id="SEF77896.1"/>
    </source>
</evidence>
<name>A0A1H5USA1_9PSEU</name>
<evidence type="ECO:0000256" key="4">
    <source>
        <dbReference type="SAM" id="MobiDB-lite"/>
    </source>
</evidence>
<dbReference type="Proteomes" id="UP000236729">
    <property type="component" value="Unassembled WGS sequence"/>
</dbReference>
<evidence type="ECO:0000256" key="1">
    <source>
        <dbReference type="ARBA" id="ARBA00023015"/>
    </source>
</evidence>
<feature type="region of interest" description="Disordered" evidence="4">
    <location>
        <begin position="284"/>
        <end position="316"/>
    </location>
</feature>
<dbReference type="PROSITE" id="PS01124">
    <property type="entry name" value="HTH_ARAC_FAMILY_2"/>
    <property type="match status" value="1"/>
</dbReference>
<dbReference type="Pfam" id="PF12833">
    <property type="entry name" value="HTH_18"/>
    <property type="match status" value="1"/>
</dbReference>
<gene>
    <name evidence="6" type="ORF">SAMN02982929_00630</name>
    <name evidence="7" type="ORF">SAMN05216506_1011440</name>
</gene>
<evidence type="ECO:0000313" key="8">
    <source>
        <dbReference type="Proteomes" id="UP000199690"/>
    </source>
</evidence>
<dbReference type="Pfam" id="PF12852">
    <property type="entry name" value="Cupin_6"/>
    <property type="match status" value="1"/>
</dbReference>
<dbReference type="AlphaFoldDB" id="A0A1H5USA1"/>
<reference evidence="6" key="1">
    <citation type="submission" date="2016-10" db="EMBL/GenBank/DDBJ databases">
        <authorList>
            <person name="de Groot N.N."/>
        </authorList>
    </citation>
    <scope>NUCLEOTIDE SEQUENCE [LARGE SCALE GENOMIC DNA]</scope>
    <source>
        <strain evidence="6">ATCC 20501</strain>
    </source>
</reference>
<dbReference type="SMART" id="SM00342">
    <property type="entry name" value="HTH_ARAC"/>
    <property type="match status" value="1"/>
</dbReference>
<dbReference type="GO" id="GO:0043565">
    <property type="term" value="F:sequence-specific DNA binding"/>
    <property type="evidence" value="ECO:0007669"/>
    <property type="project" value="InterPro"/>
</dbReference>
<accession>A0A1H5USA1</accession>
<dbReference type="InterPro" id="IPR018060">
    <property type="entry name" value="HTH_AraC"/>
</dbReference>
<keyword evidence="2 6" id="KW-0238">DNA-binding</keyword>
<proteinExistence type="predicted"/>
<keyword evidence="8" id="KW-1185">Reference proteome</keyword>
<dbReference type="EMBL" id="FNVB01000002">
    <property type="protein sequence ID" value="SEF77896.1"/>
    <property type="molecule type" value="Genomic_DNA"/>
</dbReference>
<organism evidence="6 9">
    <name type="scientific">Saccharopolyspora kobensis</name>
    <dbReference type="NCBI Taxonomy" id="146035"/>
    <lineage>
        <taxon>Bacteria</taxon>
        <taxon>Bacillati</taxon>
        <taxon>Actinomycetota</taxon>
        <taxon>Actinomycetes</taxon>
        <taxon>Pseudonocardiales</taxon>
        <taxon>Pseudonocardiaceae</taxon>
        <taxon>Saccharopolyspora</taxon>
    </lineage>
</organism>
<keyword evidence="1" id="KW-0805">Transcription regulation</keyword>
<dbReference type="SMR" id="A0A1H5USA1"/>
<sequence length="316" mass="33835">MGRSSSWLWRPFVYVEPMDVLTGLLRGVRAESTLFRRAELPAPWSLNSLGEASLALCAVVGGHGWLLPGSGEPTLLEQGDAVLSREPFSVVSDLPSGERAAAGHTVLLIGGYRLCSNSGRRLVDALPSPLVLPDDGGAPVLEFIAAEVASVKPGQDAVLERLLDWFLLCALRAWFDRPEVLPPAWHRALSDPVVGLALHAMHEEPARPWTVASLAERSGVSRTTLAKRFTALVGEPPLSYLTDWRMSLATELLAEPGATVSSVAKRVGYADGFGFSSAFKRARGISPSEVSAGRDPRSGRLRAPTHLPPQPAADGR</sequence>
<dbReference type="GO" id="GO:0003700">
    <property type="term" value="F:DNA-binding transcription factor activity"/>
    <property type="evidence" value="ECO:0007669"/>
    <property type="project" value="InterPro"/>
</dbReference>
<accession>A0A1I1LAP3</accession>
<protein>
    <submittedName>
        <fullName evidence="6">AraC-type DNA-binding protein</fullName>
    </submittedName>
</protein>
<dbReference type="InterPro" id="IPR009057">
    <property type="entry name" value="Homeodomain-like_sf"/>
</dbReference>
<evidence type="ECO:0000313" key="9">
    <source>
        <dbReference type="Proteomes" id="UP000236729"/>
    </source>
</evidence>